<keyword evidence="1" id="KW-0966">Cell projection</keyword>
<dbReference type="STRING" id="1185766.SAMN05216224_1011003"/>
<name>A0A074TL72_9RHOB</name>
<organism evidence="1 2">
    <name type="scientific">Thioclava dalianensis</name>
    <dbReference type="NCBI Taxonomy" id="1185766"/>
    <lineage>
        <taxon>Bacteria</taxon>
        <taxon>Pseudomonadati</taxon>
        <taxon>Pseudomonadota</taxon>
        <taxon>Alphaproteobacteria</taxon>
        <taxon>Rhodobacterales</taxon>
        <taxon>Paracoccaceae</taxon>
        <taxon>Thioclava</taxon>
    </lineage>
</organism>
<dbReference type="eggNOG" id="COG1317">
    <property type="taxonomic scope" value="Bacteria"/>
</dbReference>
<keyword evidence="2" id="KW-1185">Reference proteome</keyword>
<evidence type="ECO:0000313" key="2">
    <source>
        <dbReference type="Proteomes" id="UP000027725"/>
    </source>
</evidence>
<accession>A0A074TL72</accession>
<proteinExistence type="predicted"/>
<protein>
    <submittedName>
        <fullName evidence="1">Flagellar biosynthesis protein</fullName>
    </submittedName>
</protein>
<evidence type="ECO:0000313" key="1">
    <source>
        <dbReference type="EMBL" id="KEP69713.1"/>
    </source>
</evidence>
<keyword evidence="1" id="KW-0282">Flagellum</keyword>
<reference evidence="1 2" key="1">
    <citation type="submission" date="2014-03" db="EMBL/GenBank/DDBJ databases">
        <title>The draft genome sequence of Thioclava dalianensis DLFJ1-1.</title>
        <authorList>
            <person name="Lai Q."/>
            <person name="Shao Z."/>
        </authorList>
    </citation>
    <scope>NUCLEOTIDE SEQUENCE [LARGE SCALE GENOMIC DNA]</scope>
    <source>
        <strain evidence="1 2">DLFJ1-1</strain>
    </source>
</reference>
<dbReference type="AlphaFoldDB" id="A0A074TL72"/>
<keyword evidence="1" id="KW-0969">Cilium</keyword>
<sequence>MKLESFEQLPAEEEMVELDPVAFEEAKLASFETGYQAGWDDAVAAQNAETARLHADLGRNLQALSFTYHEARQHMLDAIEPLLTEICATILPAMARDAIPGLVADQLMPLAEARTLTPITIVAHPEALTQIEEILRRCDSLPLVYTSEPSLDTGQVLLKFAEGETRIDLSEALARISQTLATCFQAPAEESHND</sequence>
<dbReference type="Proteomes" id="UP000027725">
    <property type="component" value="Unassembled WGS sequence"/>
</dbReference>
<gene>
    <name evidence="1" type="ORF">DL1_02540</name>
</gene>
<comment type="caution">
    <text evidence="1">The sequence shown here is derived from an EMBL/GenBank/DDBJ whole genome shotgun (WGS) entry which is preliminary data.</text>
</comment>
<dbReference type="EMBL" id="JHEH01000011">
    <property type="protein sequence ID" value="KEP69713.1"/>
    <property type="molecule type" value="Genomic_DNA"/>
</dbReference>